<dbReference type="RefSeq" id="WP_312875262.1">
    <property type="nucleotide sequence ID" value="NZ_JACHMN010000002.1"/>
</dbReference>
<dbReference type="EMBL" id="JACHMN010000002">
    <property type="protein sequence ID" value="MBB5870538.1"/>
    <property type="molecule type" value="Genomic_DNA"/>
</dbReference>
<keyword evidence="1" id="KW-0472">Membrane</keyword>
<evidence type="ECO:0008006" key="4">
    <source>
        <dbReference type="Google" id="ProtNLM"/>
    </source>
</evidence>
<organism evidence="2 3">
    <name type="scientific">Allocatelliglobosispora scoriae</name>
    <dbReference type="NCBI Taxonomy" id="643052"/>
    <lineage>
        <taxon>Bacteria</taxon>
        <taxon>Bacillati</taxon>
        <taxon>Actinomycetota</taxon>
        <taxon>Actinomycetes</taxon>
        <taxon>Micromonosporales</taxon>
        <taxon>Micromonosporaceae</taxon>
        <taxon>Allocatelliglobosispora</taxon>
    </lineage>
</organism>
<accession>A0A841BT10</accession>
<keyword evidence="1" id="KW-0812">Transmembrane</keyword>
<dbReference type="Proteomes" id="UP000587527">
    <property type="component" value="Unassembled WGS sequence"/>
</dbReference>
<evidence type="ECO:0000256" key="1">
    <source>
        <dbReference type="SAM" id="Phobius"/>
    </source>
</evidence>
<proteinExistence type="predicted"/>
<comment type="caution">
    <text evidence="2">The sequence shown here is derived from an EMBL/GenBank/DDBJ whole genome shotgun (WGS) entry which is preliminary data.</text>
</comment>
<sequence length="149" mass="14488">MTQTPGPPPPYYPPPVAYAPPARVEPVPGSQFGVAIPSSTPVPSGMAVGSLLVGIASILVSFAVACLGLAGSSAGWGAWAGGAFAVLSGLLGIGGIVLGVLGRRQVRRAAGLTGRGLATAGLICASIGLLFTLVAGVGAVLLSFAIPTQ</sequence>
<evidence type="ECO:0000313" key="2">
    <source>
        <dbReference type="EMBL" id="MBB5870538.1"/>
    </source>
</evidence>
<evidence type="ECO:0000313" key="3">
    <source>
        <dbReference type="Proteomes" id="UP000587527"/>
    </source>
</evidence>
<feature type="transmembrane region" description="Helical" evidence="1">
    <location>
        <begin position="122"/>
        <end position="146"/>
    </location>
</feature>
<feature type="transmembrane region" description="Helical" evidence="1">
    <location>
        <begin position="47"/>
        <end position="70"/>
    </location>
</feature>
<dbReference type="AlphaFoldDB" id="A0A841BT10"/>
<reference evidence="2 3" key="1">
    <citation type="submission" date="2020-08" db="EMBL/GenBank/DDBJ databases">
        <title>Sequencing the genomes of 1000 actinobacteria strains.</title>
        <authorList>
            <person name="Klenk H.-P."/>
        </authorList>
    </citation>
    <scope>NUCLEOTIDE SEQUENCE [LARGE SCALE GENOMIC DNA]</scope>
    <source>
        <strain evidence="2 3">DSM 45362</strain>
    </source>
</reference>
<gene>
    <name evidence="2" type="ORF">F4553_003917</name>
</gene>
<keyword evidence="1" id="KW-1133">Transmembrane helix</keyword>
<name>A0A841BT10_9ACTN</name>
<protein>
    <recommendedName>
        <fullName evidence="4">DUF4190 domain-containing protein</fullName>
    </recommendedName>
</protein>
<keyword evidence="3" id="KW-1185">Reference proteome</keyword>
<feature type="transmembrane region" description="Helical" evidence="1">
    <location>
        <begin position="76"/>
        <end position="101"/>
    </location>
</feature>